<organism evidence="1 2">
    <name type="scientific">Panagrolaimus sp. ES5</name>
    <dbReference type="NCBI Taxonomy" id="591445"/>
    <lineage>
        <taxon>Eukaryota</taxon>
        <taxon>Metazoa</taxon>
        <taxon>Ecdysozoa</taxon>
        <taxon>Nematoda</taxon>
        <taxon>Chromadorea</taxon>
        <taxon>Rhabditida</taxon>
        <taxon>Tylenchina</taxon>
        <taxon>Panagrolaimomorpha</taxon>
        <taxon>Panagrolaimoidea</taxon>
        <taxon>Panagrolaimidae</taxon>
        <taxon>Panagrolaimus</taxon>
    </lineage>
</organism>
<dbReference type="Proteomes" id="UP000887579">
    <property type="component" value="Unplaced"/>
</dbReference>
<evidence type="ECO:0000313" key="2">
    <source>
        <dbReference type="WBParaSite" id="ES5_v2.g7688.t1"/>
    </source>
</evidence>
<protein>
    <submittedName>
        <fullName evidence="2">Uncharacterized protein</fullName>
    </submittedName>
</protein>
<accession>A0AC34GSR9</accession>
<name>A0AC34GSR9_9BILA</name>
<reference evidence="2" key="1">
    <citation type="submission" date="2022-11" db="UniProtKB">
        <authorList>
            <consortium name="WormBaseParasite"/>
        </authorList>
    </citation>
    <scope>IDENTIFICATION</scope>
</reference>
<dbReference type="WBParaSite" id="ES5_v2.g7688.t1">
    <property type="protein sequence ID" value="ES5_v2.g7688.t1"/>
    <property type="gene ID" value="ES5_v2.g7688"/>
</dbReference>
<evidence type="ECO:0000313" key="1">
    <source>
        <dbReference type="Proteomes" id="UP000887579"/>
    </source>
</evidence>
<sequence>MFFCYLKVVNVYDYELQRCNEIQGSIISKNGDSHNCGKANEYVACMSTIYGRRCGTAVKPFICNIAEITIRSNIGSDICDSTMPKCASIVYP</sequence>
<proteinExistence type="predicted"/>